<reference evidence="3 4" key="1">
    <citation type="submission" date="2018-01" db="EMBL/GenBank/DDBJ databases">
        <title>G. obscuriglobus.</title>
        <authorList>
            <person name="Franke J."/>
            <person name="Blomberg W."/>
            <person name="Selmecki A."/>
        </authorList>
    </citation>
    <scope>NUCLEOTIDE SEQUENCE [LARGE SCALE GENOMIC DNA]</scope>
    <source>
        <strain evidence="3 4">DSM 5831</strain>
    </source>
</reference>
<keyword evidence="1" id="KW-0732">Signal</keyword>
<dbReference type="AlphaFoldDB" id="A0A2Z3H2S8"/>
<evidence type="ECO:0000259" key="2">
    <source>
        <dbReference type="Pfam" id="PF07596"/>
    </source>
</evidence>
<name>A0A2Z3H2S8_9BACT</name>
<dbReference type="Proteomes" id="UP000245802">
    <property type="component" value="Chromosome"/>
</dbReference>
<keyword evidence="4" id="KW-1185">Reference proteome</keyword>
<proteinExistence type="predicted"/>
<dbReference type="PANTHER" id="PTHR30093:SF2">
    <property type="entry name" value="TYPE II SECRETION SYSTEM PROTEIN H"/>
    <property type="match status" value="1"/>
</dbReference>
<dbReference type="EMBL" id="CP025958">
    <property type="protein sequence ID" value="AWM37425.1"/>
    <property type="molecule type" value="Genomic_DNA"/>
</dbReference>
<dbReference type="Pfam" id="PF07596">
    <property type="entry name" value="SBP_bac_10"/>
    <property type="match status" value="1"/>
</dbReference>
<sequence length="229" mass="25268">MMNTWRTLTAAAVLCGSVVLAAEPVTKKELETASENLKQVGLAFHAHADEHDSRPADDIADKDGRLLLSWRVALLPYLGEEKLYKQFKLDEPWDGPNNKKLIEKMPKVYAPARGKAKAGETFYQRFVGKDTIWTEKGSLKWAQIGDGLSNTALVVEAANPVTWSQPIDQTFNEKLPLPGLGGSFDGDFHVLMGDGSVYLFKKGGDPGEMKKVIMPNDGQPVNTDRLIKK</sequence>
<evidence type="ECO:0000313" key="4">
    <source>
        <dbReference type="Proteomes" id="UP000245802"/>
    </source>
</evidence>
<organism evidence="3 4">
    <name type="scientific">Gemmata obscuriglobus</name>
    <dbReference type="NCBI Taxonomy" id="114"/>
    <lineage>
        <taxon>Bacteria</taxon>
        <taxon>Pseudomonadati</taxon>
        <taxon>Planctomycetota</taxon>
        <taxon>Planctomycetia</taxon>
        <taxon>Gemmatales</taxon>
        <taxon>Gemmataceae</taxon>
        <taxon>Gemmata</taxon>
    </lineage>
</organism>
<feature type="signal peptide" evidence="1">
    <location>
        <begin position="1"/>
        <end position="21"/>
    </location>
</feature>
<evidence type="ECO:0000256" key="1">
    <source>
        <dbReference type="SAM" id="SignalP"/>
    </source>
</evidence>
<feature type="chain" id="PRO_5016292421" description="DUF1559 domain-containing protein" evidence="1">
    <location>
        <begin position="22"/>
        <end position="229"/>
    </location>
</feature>
<gene>
    <name evidence="3" type="ORF">C1280_10645</name>
</gene>
<dbReference type="InterPro" id="IPR011453">
    <property type="entry name" value="DUF1559"/>
</dbReference>
<accession>A0A2Z3H2S8</accession>
<feature type="domain" description="DUF1559" evidence="2">
    <location>
        <begin position="34"/>
        <end position="106"/>
    </location>
</feature>
<evidence type="ECO:0000313" key="3">
    <source>
        <dbReference type="EMBL" id="AWM37425.1"/>
    </source>
</evidence>
<dbReference type="PANTHER" id="PTHR30093">
    <property type="entry name" value="GENERAL SECRETION PATHWAY PROTEIN G"/>
    <property type="match status" value="1"/>
</dbReference>
<protein>
    <recommendedName>
        <fullName evidence="2">DUF1559 domain-containing protein</fullName>
    </recommendedName>
</protein>
<dbReference type="OrthoDB" id="285651at2"/>
<dbReference type="KEGG" id="gog:C1280_10645"/>